<dbReference type="Proteomes" id="UP000274131">
    <property type="component" value="Unassembled WGS sequence"/>
</dbReference>
<feature type="compositionally biased region" description="Basic and acidic residues" evidence="5">
    <location>
        <begin position="197"/>
        <end position="212"/>
    </location>
</feature>
<feature type="domain" description="C2H2-type" evidence="6">
    <location>
        <begin position="463"/>
        <end position="485"/>
    </location>
</feature>
<keyword evidence="2 4" id="KW-0863">Zinc-finger</keyword>
<dbReference type="GO" id="GO:0008270">
    <property type="term" value="F:zinc ion binding"/>
    <property type="evidence" value="ECO:0007669"/>
    <property type="project" value="UniProtKB-KW"/>
</dbReference>
<dbReference type="PROSITE" id="PS50157">
    <property type="entry name" value="ZINC_FINGER_C2H2_2"/>
    <property type="match status" value="3"/>
</dbReference>
<dbReference type="GO" id="GO:0000978">
    <property type="term" value="F:RNA polymerase II cis-regulatory region sequence-specific DNA binding"/>
    <property type="evidence" value="ECO:0007669"/>
    <property type="project" value="TreeGrafter"/>
</dbReference>
<dbReference type="GO" id="GO:0000981">
    <property type="term" value="F:DNA-binding transcription factor activity, RNA polymerase II-specific"/>
    <property type="evidence" value="ECO:0007669"/>
    <property type="project" value="TreeGrafter"/>
</dbReference>
<dbReference type="PANTHER" id="PTHR23235">
    <property type="entry name" value="KRUEPPEL-LIKE TRANSCRIPTION FACTOR"/>
    <property type="match status" value="1"/>
</dbReference>
<evidence type="ECO:0000313" key="8">
    <source>
        <dbReference type="Proteomes" id="UP000274131"/>
    </source>
</evidence>
<dbReference type="SMART" id="SM00355">
    <property type="entry name" value="ZnF_C2H2"/>
    <property type="match status" value="3"/>
</dbReference>
<dbReference type="OrthoDB" id="4748970at2759"/>
<dbReference type="WBParaSite" id="EVEC_0001049001-mRNA-1">
    <property type="protein sequence ID" value="EVEC_0001049001-mRNA-1"/>
    <property type="gene ID" value="EVEC_0001049001"/>
</dbReference>
<accession>A0A0N4VI39</accession>
<evidence type="ECO:0000256" key="3">
    <source>
        <dbReference type="ARBA" id="ARBA00022833"/>
    </source>
</evidence>
<sequence length="485" mass="53713">MRAQKLARLSNLNDQPSSLCSAPSTFVEGCLPKIPELVSSAPIDILYSAPGNCTPTTSLGISLSELRVDPESPCDFPASTSTRFLHSSTSSHLAKSNAFSIEHILSGKYKKIWEEESTLMDCMEQEHIATSRCGTSETNQAFRNINVNSNDYEKRLRQCSTRMKCSLSEMAQSSAEFAQKFSTGRSVPIRLIGKSSSDTRRDTDDDSGKASDTDPPQSLSPDGDGGSTKSSTIQSIFNPIATSSPTASEYHPIHVSTAFSPSSTTSDLASSVSTGSTVLAYAPSGERLESIEKSAFERVDQNDSVSGFISDSKRRTTATSHIVQNNLERKLLENDLISSSMKMETVEAILMEQMPQPSWPHMVAPVKPRDFHLTKEKKADKSEATTENDAKWAESVVTDKKRHCCPHLNCGKFYTKSSHLKAHMRTHTGEKPYACTWEGCEWRFARSDELTRHSRKHTGDRPFQCTLCHRAFSRSDHLSLHMKRH</sequence>
<evidence type="ECO:0000313" key="9">
    <source>
        <dbReference type="WBParaSite" id="EVEC_0001049001-mRNA-1"/>
    </source>
</evidence>
<dbReference type="FunFam" id="3.30.160.60:FF:000007">
    <property type="entry name" value="Basic krueppel-like factor 3"/>
    <property type="match status" value="1"/>
</dbReference>
<gene>
    <name evidence="7" type="ORF">EVEC_LOCUS9835</name>
</gene>
<dbReference type="Pfam" id="PF00096">
    <property type="entry name" value="zf-C2H2"/>
    <property type="match status" value="3"/>
</dbReference>
<reference evidence="7 8" key="2">
    <citation type="submission" date="2018-10" db="EMBL/GenBank/DDBJ databases">
        <authorList>
            <consortium name="Pathogen Informatics"/>
        </authorList>
    </citation>
    <scope>NUCLEOTIDE SEQUENCE [LARGE SCALE GENOMIC DNA]</scope>
</reference>
<dbReference type="STRING" id="51028.A0A0N4VI39"/>
<dbReference type="PROSITE" id="PS00028">
    <property type="entry name" value="ZINC_FINGER_C2H2_1"/>
    <property type="match status" value="3"/>
</dbReference>
<proteinExistence type="predicted"/>
<dbReference type="Gene3D" id="3.30.160.60">
    <property type="entry name" value="Classic Zinc Finger"/>
    <property type="match status" value="3"/>
</dbReference>
<keyword evidence="8" id="KW-1185">Reference proteome</keyword>
<evidence type="ECO:0000313" key="7">
    <source>
        <dbReference type="EMBL" id="VDD95084.1"/>
    </source>
</evidence>
<keyword evidence="1" id="KW-0479">Metal-binding</keyword>
<keyword evidence="3" id="KW-0862">Zinc</keyword>
<evidence type="ECO:0000256" key="4">
    <source>
        <dbReference type="PROSITE-ProRule" id="PRU00042"/>
    </source>
</evidence>
<evidence type="ECO:0000256" key="5">
    <source>
        <dbReference type="SAM" id="MobiDB-lite"/>
    </source>
</evidence>
<dbReference type="AlphaFoldDB" id="A0A0N4VI39"/>
<evidence type="ECO:0000259" key="6">
    <source>
        <dbReference type="PROSITE" id="PS50157"/>
    </source>
</evidence>
<dbReference type="SUPFAM" id="SSF57667">
    <property type="entry name" value="beta-beta-alpha zinc fingers"/>
    <property type="match status" value="2"/>
</dbReference>
<reference evidence="9" key="1">
    <citation type="submission" date="2017-02" db="UniProtKB">
        <authorList>
            <consortium name="WormBaseParasite"/>
        </authorList>
    </citation>
    <scope>IDENTIFICATION</scope>
</reference>
<evidence type="ECO:0000256" key="2">
    <source>
        <dbReference type="ARBA" id="ARBA00022771"/>
    </source>
</evidence>
<name>A0A0N4VI39_ENTVE</name>
<dbReference type="EMBL" id="UXUI01010326">
    <property type="protein sequence ID" value="VDD95084.1"/>
    <property type="molecule type" value="Genomic_DNA"/>
</dbReference>
<feature type="region of interest" description="Disordered" evidence="5">
    <location>
        <begin position="188"/>
        <end position="232"/>
    </location>
</feature>
<feature type="domain" description="C2H2-type" evidence="6">
    <location>
        <begin position="433"/>
        <end position="462"/>
    </location>
</feature>
<dbReference type="PANTHER" id="PTHR23235:SF156">
    <property type="entry name" value="KRUPPEL-LIKE FACTOR 18"/>
    <property type="match status" value="1"/>
</dbReference>
<dbReference type="InterPro" id="IPR013087">
    <property type="entry name" value="Znf_C2H2_type"/>
</dbReference>
<dbReference type="InterPro" id="IPR036236">
    <property type="entry name" value="Znf_C2H2_sf"/>
</dbReference>
<protein>
    <submittedName>
        <fullName evidence="9">Krueppel-like factor 10</fullName>
    </submittedName>
</protein>
<feature type="domain" description="C2H2-type" evidence="6">
    <location>
        <begin position="403"/>
        <end position="432"/>
    </location>
</feature>
<organism evidence="9">
    <name type="scientific">Enterobius vermicularis</name>
    <name type="common">Human pinworm</name>
    <dbReference type="NCBI Taxonomy" id="51028"/>
    <lineage>
        <taxon>Eukaryota</taxon>
        <taxon>Metazoa</taxon>
        <taxon>Ecdysozoa</taxon>
        <taxon>Nematoda</taxon>
        <taxon>Chromadorea</taxon>
        <taxon>Rhabditida</taxon>
        <taxon>Spirurina</taxon>
        <taxon>Oxyuridomorpha</taxon>
        <taxon>Oxyuroidea</taxon>
        <taxon>Oxyuridae</taxon>
        <taxon>Enterobius</taxon>
    </lineage>
</organism>
<evidence type="ECO:0000256" key="1">
    <source>
        <dbReference type="ARBA" id="ARBA00022723"/>
    </source>
</evidence>